<dbReference type="Proteomes" id="UP000823775">
    <property type="component" value="Unassembled WGS sequence"/>
</dbReference>
<dbReference type="PANTHER" id="PTHR23270:SF10">
    <property type="entry name" value="PROTEIN RRP5 HOMOLOG"/>
    <property type="match status" value="1"/>
</dbReference>
<feature type="non-terminal residue" evidence="1">
    <location>
        <position position="98"/>
    </location>
</feature>
<evidence type="ECO:0000313" key="2">
    <source>
        <dbReference type="Proteomes" id="UP000823775"/>
    </source>
</evidence>
<evidence type="ECO:0000313" key="1">
    <source>
        <dbReference type="EMBL" id="MCD7452463.1"/>
    </source>
</evidence>
<reference evidence="1 2" key="1">
    <citation type="journal article" date="2021" name="BMC Genomics">
        <title>Datura genome reveals duplications of psychoactive alkaloid biosynthetic genes and high mutation rate following tissue culture.</title>
        <authorList>
            <person name="Rajewski A."/>
            <person name="Carter-House D."/>
            <person name="Stajich J."/>
            <person name="Litt A."/>
        </authorList>
    </citation>
    <scope>NUCLEOTIDE SEQUENCE [LARGE SCALE GENOMIC DNA]</scope>
    <source>
        <strain evidence="1">AR-01</strain>
    </source>
</reference>
<keyword evidence="2" id="KW-1185">Reference proteome</keyword>
<organism evidence="1 2">
    <name type="scientific">Datura stramonium</name>
    <name type="common">Jimsonweed</name>
    <name type="synonym">Common thornapple</name>
    <dbReference type="NCBI Taxonomy" id="4076"/>
    <lineage>
        <taxon>Eukaryota</taxon>
        <taxon>Viridiplantae</taxon>
        <taxon>Streptophyta</taxon>
        <taxon>Embryophyta</taxon>
        <taxon>Tracheophyta</taxon>
        <taxon>Spermatophyta</taxon>
        <taxon>Magnoliopsida</taxon>
        <taxon>eudicotyledons</taxon>
        <taxon>Gunneridae</taxon>
        <taxon>Pentapetalae</taxon>
        <taxon>asterids</taxon>
        <taxon>lamiids</taxon>
        <taxon>Solanales</taxon>
        <taxon>Solanaceae</taxon>
        <taxon>Solanoideae</taxon>
        <taxon>Datureae</taxon>
        <taxon>Datura</taxon>
    </lineage>
</organism>
<name>A0ABS8S051_DATST</name>
<comment type="caution">
    <text evidence="1">The sequence shown here is derived from an EMBL/GenBank/DDBJ whole genome shotgun (WGS) entry which is preliminary data.</text>
</comment>
<dbReference type="EMBL" id="JACEIK010000210">
    <property type="protein sequence ID" value="MCD7452463.1"/>
    <property type="molecule type" value="Genomic_DNA"/>
</dbReference>
<dbReference type="PANTHER" id="PTHR23270">
    <property type="entry name" value="PROGRAMMED CELL DEATH PROTEIN 11 PRE-RRNA PROCESSING PROTEIN RRP5"/>
    <property type="match status" value="1"/>
</dbReference>
<gene>
    <name evidence="1" type="ORF">HAX54_016934</name>
</gene>
<accession>A0ABS8S051</accession>
<feature type="non-terminal residue" evidence="1">
    <location>
        <position position="1"/>
    </location>
</feature>
<proteinExistence type="predicted"/>
<protein>
    <submittedName>
        <fullName evidence="1">Uncharacterized protein</fullName>
    </submittedName>
</protein>
<sequence>INEIIVKLSARFWWVGYSTFPDDRRGNVHLKGKLNLASQSEMDTNFLSSIYHVGQLVSCIVLHLDDDKKEAGKRKIWLSLRLSILHKNLTLDVIQEGM</sequence>
<dbReference type="InterPro" id="IPR045209">
    <property type="entry name" value="Rrp5"/>
</dbReference>